<evidence type="ECO:0000256" key="3">
    <source>
        <dbReference type="ARBA" id="ARBA00017473"/>
    </source>
</evidence>
<dbReference type="InterPro" id="IPR036554">
    <property type="entry name" value="GHMP_kinase_C_sf"/>
</dbReference>
<feature type="domain" description="GHMP kinase N-terminal" evidence="10">
    <location>
        <begin position="63"/>
        <end position="140"/>
    </location>
</feature>
<dbReference type="EMBL" id="JBGMEF010000019">
    <property type="protein sequence ID" value="MFO3667251.1"/>
    <property type="molecule type" value="Genomic_DNA"/>
</dbReference>
<organism evidence="12 13">
    <name type="scientific">Anaerococcus kampingae</name>
    <dbReference type="NCBI Taxonomy" id="3115614"/>
    <lineage>
        <taxon>Bacteria</taxon>
        <taxon>Bacillati</taxon>
        <taxon>Bacillota</taxon>
        <taxon>Tissierellia</taxon>
        <taxon>Tissierellales</taxon>
        <taxon>Peptoniphilaceae</taxon>
        <taxon>Anaerococcus</taxon>
    </lineage>
</organism>
<keyword evidence="4 9" id="KW-0808">Transferase</keyword>
<dbReference type="NCBIfam" id="TIGR00154">
    <property type="entry name" value="ispE"/>
    <property type="match status" value="1"/>
</dbReference>
<dbReference type="PANTHER" id="PTHR43527:SF2">
    <property type="entry name" value="4-DIPHOSPHOCYTIDYL-2-C-METHYL-D-ERYTHRITOL KINASE, CHLOROPLASTIC"/>
    <property type="match status" value="1"/>
</dbReference>
<comment type="function">
    <text evidence="9">Catalyzes the phosphorylation of the position 2 hydroxy group of 4-diphosphocytidyl-2C-methyl-D-erythritol.</text>
</comment>
<accession>A0ABW9MFF1</accession>
<feature type="active site" evidence="9">
    <location>
        <position position="136"/>
    </location>
</feature>
<dbReference type="InterPro" id="IPR014721">
    <property type="entry name" value="Ribsml_uS5_D2-typ_fold_subgr"/>
</dbReference>
<keyword evidence="6 9" id="KW-0418">Kinase</keyword>
<comment type="pathway">
    <text evidence="9">Isoprenoid biosynthesis; isopentenyl diphosphate biosynthesis via DXP pathway; isopentenyl diphosphate from 1-deoxy-D-xylulose 5-phosphate: step 3/6.</text>
</comment>
<comment type="caution">
    <text evidence="12">The sequence shown here is derived from an EMBL/GenBank/DDBJ whole genome shotgun (WGS) entry which is preliminary data.</text>
</comment>
<dbReference type="PANTHER" id="PTHR43527">
    <property type="entry name" value="4-DIPHOSPHOCYTIDYL-2-C-METHYL-D-ERYTHRITOL KINASE, CHLOROPLASTIC"/>
    <property type="match status" value="1"/>
</dbReference>
<name>A0ABW9MFF1_9FIRM</name>
<evidence type="ECO:0000256" key="9">
    <source>
        <dbReference type="HAMAP-Rule" id="MF_00061"/>
    </source>
</evidence>
<feature type="binding site" evidence="9">
    <location>
        <begin position="94"/>
        <end position="104"/>
    </location>
    <ligand>
        <name>ATP</name>
        <dbReference type="ChEBI" id="CHEBI:30616"/>
    </ligand>
</feature>
<dbReference type="Pfam" id="PF00288">
    <property type="entry name" value="GHMP_kinases_N"/>
    <property type="match status" value="1"/>
</dbReference>
<dbReference type="HAMAP" id="MF_00061">
    <property type="entry name" value="IspE"/>
    <property type="match status" value="1"/>
</dbReference>
<dbReference type="Gene3D" id="3.30.230.10">
    <property type="match status" value="1"/>
</dbReference>
<feature type="domain" description="GHMP kinase C-terminal" evidence="11">
    <location>
        <begin position="214"/>
        <end position="270"/>
    </location>
</feature>
<dbReference type="SUPFAM" id="SSF55060">
    <property type="entry name" value="GHMP Kinase, C-terminal domain"/>
    <property type="match status" value="1"/>
</dbReference>
<feature type="active site" evidence="9">
    <location>
        <position position="8"/>
    </location>
</feature>
<dbReference type="InterPro" id="IPR013750">
    <property type="entry name" value="GHMP_kinase_C_dom"/>
</dbReference>
<keyword evidence="7 9" id="KW-0067">ATP-binding</keyword>
<evidence type="ECO:0000256" key="6">
    <source>
        <dbReference type="ARBA" id="ARBA00022777"/>
    </source>
</evidence>
<dbReference type="InterPro" id="IPR020568">
    <property type="entry name" value="Ribosomal_Su5_D2-typ_SF"/>
</dbReference>
<evidence type="ECO:0000259" key="11">
    <source>
        <dbReference type="Pfam" id="PF08544"/>
    </source>
</evidence>
<evidence type="ECO:0000256" key="2">
    <source>
        <dbReference type="ARBA" id="ARBA00012052"/>
    </source>
</evidence>
<dbReference type="PIRSF" id="PIRSF010376">
    <property type="entry name" value="IspE"/>
    <property type="match status" value="1"/>
</dbReference>
<evidence type="ECO:0000313" key="12">
    <source>
        <dbReference type="EMBL" id="MFO3667251.1"/>
    </source>
</evidence>
<dbReference type="RefSeq" id="WP_410035606.1">
    <property type="nucleotide sequence ID" value="NZ_JBGMEF010000019.1"/>
</dbReference>
<dbReference type="Gene3D" id="3.30.70.890">
    <property type="entry name" value="GHMP kinase, C-terminal domain"/>
    <property type="match status" value="1"/>
</dbReference>
<evidence type="ECO:0000256" key="5">
    <source>
        <dbReference type="ARBA" id="ARBA00022741"/>
    </source>
</evidence>
<dbReference type="EC" id="2.7.1.148" evidence="2 9"/>
<dbReference type="InterPro" id="IPR006204">
    <property type="entry name" value="GHMP_kinase_N_dom"/>
</dbReference>
<evidence type="ECO:0000313" key="13">
    <source>
        <dbReference type="Proteomes" id="UP001637994"/>
    </source>
</evidence>
<evidence type="ECO:0000259" key="10">
    <source>
        <dbReference type="Pfam" id="PF00288"/>
    </source>
</evidence>
<keyword evidence="9" id="KW-0414">Isoprene biosynthesis</keyword>
<dbReference type="InterPro" id="IPR004424">
    <property type="entry name" value="IspE"/>
</dbReference>
<protein>
    <recommendedName>
        <fullName evidence="3 9">4-diphosphocytidyl-2-C-methyl-D-erythritol kinase</fullName>
        <shortName evidence="9">CMK</shortName>
        <ecNumber evidence="2 9">2.7.1.148</ecNumber>
    </recommendedName>
    <alternativeName>
        <fullName evidence="8 9">4-(cytidine-5'-diphospho)-2-C-methyl-D-erythritol kinase</fullName>
    </alternativeName>
</protein>
<keyword evidence="13" id="KW-1185">Reference proteome</keyword>
<reference evidence="12 13" key="1">
    <citation type="journal article" date="2025" name="Anaerobe">
        <title>Description of Anaerococcus kampingiae sp. nov., Anaerococcus groningensis sp. nov., Anaerococcus martiniensis sp. nov., and Anaerococcus cruorum sp. nov., isolated from human clinical specimens.</title>
        <authorList>
            <person name="Boiten K.E."/>
            <person name="Meijer J."/>
            <person name="van Wezel E.M."/>
            <person name="Veloo A.C.M."/>
        </authorList>
    </citation>
    <scope>NUCLEOTIDE SEQUENCE [LARGE SCALE GENOMIC DNA]</scope>
    <source>
        <strain evidence="12 13">ENR0874</strain>
    </source>
</reference>
<keyword evidence="5 9" id="KW-0547">Nucleotide-binding</keyword>
<evidence type="ECO:0000256" key="1">
    <source>
        <dbReference type="ARBA" id="ARBA00009684"/>
    </source>
</evidence>
<dbReference type="GO" id="GO:0050515">
    <property type="term" value="F:4-(cytidine 5'-diphospho)-2-C-methyl-D-erythritol kinase activity"/>
    <property type="evidence" value="ECO:0007669"/>
    <property type="project" value="UniProtKB-EC"/>
</dbReference>
<dbReference type="Pfam" id="PF08544">
    <property type="entry name" value="GHMP_kinases_C"/>
    <property type="match status" value="1"/>
</dbReference>
<dbReference type="SUPFAM" id="SSF54211">
    <property type="entry name" value="Ribosomal protein S5 domain 2-like"/>
    <property type="match status" value="1"/>
</dbReference>
<dbReference type="Proteomes" id="UP001637994">
    <property type="component" value="Unassembled WGS sequence"/>
</dbReference>
<evidence type="ECO:0000256" key="7">
    <source>
        <dbReference type="ARBA" id="ARBA00022840"/>
    </source>
</evidence>
<proteinExistence type="inferred from homology"/>
<comment type="catalytic activity">
    <reaction evidence="9">
        <text>4-CDP-2-C-methyl-D-erythritol + ATP = 4-CDP-2-C-methyl-D-erythritol 2-phosphate + ADP + H(+)</text>
        <dbReference type="Rhea" id="RHEA:18437"/>
        <dbReference type="ChEBI" id="CHEBI:15378"/>
        <dbReference type="ChEBI" id="CHEBI:30616"/>
        <dbReference type="ChEBI" id="CHEBI:57823"/>
        <dbReference type="ChEBI" id="CHEBI:57919"/>
        <dbReference type="ChEBI" id="CHEBI:456216"/>
        <dbReference type="EC" id="2.7.1.148"/>
    </reaction>
</comment>
<comment type="similarity">
    <text evidence="1 9">Belongs to the GHMP kinase family. IspE subfamily.</text>
</comment>
<sequence>MIKKCFAKVNLSLDILKKRADGYHDIDTIMARISLYDKLEIKKTWTGELEYQSNIDLGHLTDNLIYKAYKKLAPLAYEKGEDLGVAIKLKKNIPLAAGLAGGSTDCAETIKALNELWDLGLSKKEMAEIGKTLGADIPFFFEDSLVRAEGIGEIITPFTNKVKMKLLLINDGTEIASSYVYRRTKTYGHIDNEAIIVGLEKGKSEIIDSFENVMEEVVLRDFPHLNTIKENILANGASRALVSGSGATVFGIFFDDETLDKAYENLKDAYDFVEKVDLIDD</sequence>
<evidence type="ECO:0000256" key="4">
    <source>
        <dbReference type="ARBA" id="ARBA00022679"/>
    </source>
</evidence>
<evidence type="ECO:0000256" key="8">
    <source>
        <dbReference type="ARBA" id="ARBA00032554"/>
    </source>
</evidence>
<gene>
    <name evidence="9 12" type="primary">ispE</name>
    <name evidence="12" type="ORF">ACCQ42_05645</name>
</gene>